<dbReference type="OrthoDB" id="7856496at2"/>
<dbReference type="InterPro" id="IPR036188">
    <property type="entry name" value="FAD/NAD-bd_sf"/>
</dbReference>
<dbReference type="RefSeq" id="WP_051803029.1">
    <property type="nucleotide sequence ID" value="NZ_AP023354.1"/>
</dbReference>
<dbReference type="PANTHER" id="PTHR42923">
    <property type="entry name" value="PROTOPORPHYRINOGEN OXIDASE"/>
    <property type="match status" value="1"/>
</dbReference>
<dbReference type="EMBL" id="AP023354">
    <property type="protein sequence ID" value="BCJ28657.1"/>
    <property type="molecule type" value="Genomic_DNA"/>
</dbReference>
<dbReference type="Pfam" id="PF01593">
    <property type="entry name" value="Amino_oxidase"/>
    <property type="match status" value="1"/>
</dbReference>
<dbReference type="PRINTS" id="PR00757">
    <property type="entry name" value="AMINEOXDASEF"/>
</dbReference>
<protein>
    <submittedName>
        <fullName evidence="4">Dehydrogenase</fullName>
    </submittedName>
</protein>
<evidence type="ECO:0000313" key="4">
    <source>
        <dbReference type="EMBL" id="BCJ28657.1"/>
    </source>
</evidence>
<dbReference type="GO" id="GO:0016491">
    <property type="term" value="F:oxidoreductase activity"/>
    <property type="evidence" value="ECO:0007669"/>
    <property type="project" value="UniProtKB-KW"/>
</dbReference>
<dbReference type="SUPFAM" id="SSF51905">
    <property type="entry name" value="FAD/NAD(P)-binding domain"/>
    <property type="match status" value="1"/>
</dbReference>
<dbReference type="Gene3D" id="3.50.50.60">
    <property type="entry name" value="FAD/NAD(P)-binding domain"/>
    <property type="match status" value="1"/>
</dbReference>
<evidence type="ECO:0000313" key="5">
    <source>
        <dbReference type="Proteomes" id="UP000680750"/>
    </source>
</evidence>
<evidence type="ECO:0000256" key="1">
    <source>
        <dbReference type="ARBA" id="ARBA00001974"/>
    </source>
</evidence>
<dbReference type="InterPro" id="IPR002937">
    <property type="entry name" value="Amino_oxidase"/>
</dbReference>
<dbReference type="PANTHER" id="PTHR42923:SF43">
    <property type="entry name" value="AMINE OXIDASE"/>
    <property type="match status" value="1"/>
</dbReference>
<proteinExistence type="predicted"/>
<sequence length="523" mass="57479">MPQSCSSAALAGFSRAVGRVFGVHRRLQIHPSGSRRRGGPVGSVLVIGGGIAGMSAGVVLAEHGFPVTVWEKAPQLGGRLSAVPYVLQDGTTQLVDHGFHGFFRQYYNWRAVLSRIDLAGDLLRPLGSYPVVSARWPDEQFDALPPTPPVSIAALVARSPSLRLGELRHANQDLARELLTYSSSGTPRRLDQLSAQEFLTELRLPDRSRAMLFNVFAHSFFNDAESMSAADLVEQFHFYFLANPEGLGMDAPHADYQTAIWAPLQQYAQRHQVEFGLGRPVTRLEPTDALRWRVHSGDDSTEVDRVVLATDARSAGAILAASPQVTERDPRLRAAATDPFVGPPYAVARYWLSGDVDALRAQFTSIGDARELDSVTLYHRFEPHARDWHERTGGAVLELHAYACTRDADAEQVADKMLAELTELWPEVAALSVVDRRCQKGNDAAGFPVGRWWERPGTRTALAGLELAGDWVRLPVPAALMERAALTGIRAANQILTSYGHPVEPIWSVPTRGLLSSRVRLRR</sequence>
<dbReference type="Proteomes" id="UP000680750">
    <property type="component" value="Chromosome"/>
</dbReference>
<dbReference type="Gene3D" id="3.90.660.10">
    <property type="match status" value="1"/>
</dbReference>
<dbReference type="KEGG" id="aser:Asera_27650"/>
<reference evidence="4" key="1">
    <citation type="submission" date="2020-08" db="EMBL/GenBank/DDBJ databases">
        <title>Whole genome shotgun sequence of Actinocatenispora sera NBRC 101916.</title>
        <authorList>
            <person name="Komaki H."/>
            <person name="Tamura T."/>
        </authorList>
    </citation>
    <scope>NUCLEOTIDE SEQUENCE</scope>
    <source>
        <strain evidence="4">NBRC 101916</strain>
    </source>
</reference>
<dbReference type="InterPro" id="IPR050464">
    <property type="entry name" value="Zeta_carotene_desat/Oxidored"/>
</dbReference>
<dbReference type="AlphaFoldDB" id="A0A810L0D7"/>
<feature type="domain" description="Amine oxidase" evidence="3">
    <location>
        <begin position="51"/>
        <end position="496"/>
    </location>
</feature>
<dbReference type="InterPro" id="IPR001613">
    <property type="entry name" value="Flavin_amine_oxidase"/>
</dbReference>
<keyword evidence="2" id="KW-0560">Oxidoreductase</keyword>
<keyword evidence="5" id="KW-1185">Reference proteome</keyword>
<comment type="cofactor">
    <cofactor evidence="1">
        <name>FAD</name>
        <dbReference type="ChEBI" id="CHEBI:57692"/>
    </cofactor>
</comment>
<evidence type="ECO:0000256" key="2">
    <source>
        <dbReference type="ARBA" id="ARBA00023002"/>
    </source>
</evidence>
<evidence type="ECO:0000259" key="3">
    <source>
        <dbReference type="Pfam" id="PF01593"/>
    </source>
</evidence>
<gene>
    <name evidence="4" type="ORF">Asera_27650</name>
</gene>
<name>A0A810L0D7_9ACTN</name>
<dbReference type="Gene3D" id="3.40.50.720">
    <property type="entry name" value="NAD(P)-binding Rossmann-like Domain"/>
    <property type="match status" value="1"/>
</dbReference>
<organism evidence="4 5">
    <name type="scientific">Actinocatenispora sera</name>
    <dbReference type="NCBI Taxonomy" id="390989"/>
    <lineage>
        <taxon>Bacteria</taxon>
        <taxon>Bacillati</taxon>
        <taxon>Actinomycetota</taxon>
        <taxon>Actinomycetes</taxon>
        <taxon>Micromonosporales</taxon>
        <taxon>Micromonosporaceae</taxon>
        <taxon>Actinocatenispora</taxon>
    </lineage>
</organism>
<accession>A0A810L0D7</accession>